<evidence type="ECO:0000313" key="2">
    <source>
        <dbReference type="Proteomes" id="UP000233551"/>
    </source>
</evidence>
<gene>
    <name evidence="1" type="ORF">CRG98_034626</name>
</gene>
<dbReference type="EMBL" id="PGOL01002813">
    <property type="protein sequence ID" value="PKI44987.1"/>
    <property type="molecule type" value="Genomic_DNA"/>
</dbReference>
<accession>A0A2I0ILW1</accession>
<organism evidence="1 2">
    <name type="scientific">Punica granatum</name>
    <name type="common">Pomegranate</name>
    <dbReference type="NCBI Taxonomy" id="22663"/>
    <lineage>
        <taxon>Eukaryota</taxon>
        <taxon>Viridiplantae</taxon>
        <taxon>Streptophyta</taxon>
        <taxon>Embryophyta</taxon>
        <taxon>Tracheophyta</taxon>
        <taxon>Spermatophyta</taxon>
        <taxon>Magnoliopsida</taxon>
        <taxon>eudicotyledons</taxon>
        <taxon>Gunneridae</taxon>
        <taxon>Pentapetalae</taxon>
        <taxon>rosids</taxon>
        <taxon>malvids</taxon>
        <taxon>Myrtales</taxon>
        <taxon>Lythraceae</taxon>
        <taxon>Punica</taxon>
    </lineage>
</organism>
<dbReference type="Proteomes" id="UP000233551">
    <property type="component" value="Unassembled WGS sequence"/>
</dbReference>
<evidence type="ECO:0008006" key="3">
    <source>
        <dbReference type="Google" id="ProtNLM"/>
    </source>
</evidence>
<evidence type="ECO:0000313" key="1">
    <source>
        <dbReference type="EMBL" id="PKI44987.1"/>
    </source>
</evidence>
<sequence>MPRSLLLTWSVADTLCDRRSRPYLAAHVKGTPWRIGLLKSNVSCSGARRYMLSVVGLCSGEGPICLEVSLNLNRDARVYVE</sequence>
<name>A0A2I0ILW1_PUNGR</name>
<protein>
    <recommendedName>
        <fullName evidence="3">MATH domain-containing protein</fullName>
    </recommendedName>
</protein>
<comment type="caution">
    <text evidence="1">The sequence shown here is derived from an EMBL/GenBank/DDBJ whole genome shotgun (WGS) entry which is preliminary data.</text>
</comment>
<keyword evidence="2" id="KW-1185">Reference proteome</keyword>
<proteinExistence type="predicted"/>
<reference evidence="1 2" key="1">
    <citation type="submission" date="2017-11" db="EMBL/GenBank/DDBJ databases">
        <title>De-novo sequencing of pomegranate (Punica granatum L.) genome.</title>
        <authorList>
            <person name="Akparov Z."/>
            <person name="Amiraslanov A."/>
            <person name="Hajiyeva S."/>
            <person name="Abbasov M."/>
            <person name="Kaur K."/>
            <person name="Hamwieh A."/>
            <person name="Solovyev V."/>
            <person name="Salamov A."/>
            <person name="Braich B."/>
            <person name="Kosarev P."/>
            <person name="Mahmoud A."/>
            <person name="Hajiyev E."/>
            <person name="Babayeva S."/>
            <person name="Izzatullayeva V."/>
            <person name="Mammadov A."/>
            <person name="Mammadov A."/>
            <person name="Sharifova S."/>
            <person name="Ojaghi J."/>
            <person name="Eynullazada K."/>
            <person name="Bayramov B."/>
            <person name="Abdulazimova A."/>
            <person name="Shahmuradov I."/>
        </authorList>
    </citation>
    <scope>NUCLEOTIDE SEQUENCE [LARGE SCALE GENOMIC DNA]</scope>
    <source>
        <strain evidence="2">cv. AG2017</strain>
        <tissue evidence="1">Leaf</tissue>
    </source>
</reference>
<dbReference type="AlphaFoldDB" id="A0A2I0ILW1"/>